<dbReference type="PANTHER" id="PTHR45737">
    <property type="entry name" value="VON WILLEBRAND FACTOR A DOMAIN-CONTAINING PROTEIN 5A"/>
    <property type="match status" value="1"/>
</dbReference>
<sequence length="451" mass="48400">MAVDFELHVDHNRYLPDGGRTIDAVVSVSAAGGKRGPALTAAEVIMIDCSGSMEGEKIIEAKRATGQAIDLLRDEVAFAIVAGTTGARMVYPRNEAMMAASPATRAEAREAVRRLQADGGTAIGTWLELANKLFRAQDADVKHAILLTDGHNVHQKHEELLATLERCRGQFVCESRGVGDGWSAEPLNAVADVLLGTADGLPDAKSLAADFQKMIESVMGKTTANVGLRLWLPRGARIRFVKQVYPDILPLTENGRAVSDRVTDFPTGSWGAETRDYHLSIELPAGKQLNHEMLAAHVKVVVDDQDVAEGLIPAHWTADAALSTAMNQRVAHYTGQQELNSVTQEGLAALAAGRDEEATAKLGRAAQLAKASGHEDTLRVLKRVVTVIDAPTAQVRLRRDMSAVDAEMASVRSRKTVQWRKHKGATAGDDGGTHADEDDTDSENENDGSVS</sequence>
<dbReference type="PROSITE" id="PS50234">
    <property type="entry name" value="VWFA"/>
    <property type="match status" value="1"/>
</dbReference>
<dbReference type="EMBL" id="CP012752">
    <property type="protein sequence ID" value="ALG10040.1"/>
    <property type="molecule type" value="Genomic_DNA"/>
</dbReference>
<dbReference type="InterPro" id="IPR036465">
    <property type="entry name" value="vWFA_dom_sf"/>
</dbReference>
<dbReference type="KEGG" id="kphy:AOZ06_26890"/>
<dbReference type="SMART" id="SM00327">
    <property type="entry name" value="VWA"/>
    <property type="match status" value="1"/>
</dbReference>
<dbReference type="Gene3D" id="3.40.50.410">
    <property type="entry name" value="von Willebrand factor, type A domain"/>
    <property type="match status" value="1"/>
</dbReference>
<organism evidence="3 4">
    <name type="scientific">Kibdelosporangium phytohabitans</name>
    <dbReference type="NCBI Taxonomy" id="860235"/>
    <lineage>
        <taxon>Bacteria</taxon>
        <taxon>Bacillati</taxon>
        <taxon>Actinomycetota</taxon>
        <taxon>Actinomycetes</taxon>
        <taxon>Pseudonocardiales</taxon>
        <taxon>Pseudonocardiaceae</taxon>
        <taxon>Kibdelosporangium</taxon>
    </lineage>
</organism>
<evidence type="ECO:0000313" key="3">
    <source>
        <dbReference type="EMBL" id="ALG10040.1"/>
    </source>
</evidence>
<dbReference type="Pfam" id="PF13768">
    <property type="entry name" value="VWA_3"/>
    <property type="match status" value="1"/>
</dbReference>
<dbReference type="SUPFAM" id="SSF53300">
    <property type="entry name" value="vWA-like"/>
    <property type="match status" value="1"/>
</dbReference>
<keyword evidence="4" id="KW-1185">Reference proteome</keyword>
<accession>A0A0N9HS49</accession>
<dbReference type="PANTHER" id="PTHR45737:SF6">
    <property type="entry name" value="VON WILLEBRAND FACTOR A DOMAIN-CONTAINING PROTEIN 5A"/>
    <property type="match status" value="1"/>
</dbReference>
<dbReference type="OrthoDB" id="568872at2"/>
<protein>
    <recommendedName>
        <fullName evidence="2">VWFA domain-containing protein</fullName>
    </recommendedName>
</protein>
<evidence type="ECO:0000259" key="2">
    <source>
        <dbReference type="PROSITE" id="PS50234"/>
    </source>
</evidence>
<proteinExistence type="predicted"/>
<name>A0A0N9HS49_9PSEU</name>
<gene>
    <name evidence="3" type="ORF">AOZ06_26890</name>
</gene>
<dbReference type="InterPro" id="IPR002035">
    <property type="entry name" value="VWF_A"/>
</dbReference>
<dbReference type="InterPro" id="IPR041176">
    <property type="entry name" value="VWA_3_C"/>
</dbReference>
<feature type="compositionally biased region" description="Acidic residues" evidence="1">
    <location>
        <begin position="436"/>
        <end position="451"/>
    </location>
</feature>
<evidence type="ECO:0000313" key="4">
    <source>
        <dbReference type="Proteomes" id="UP000063699"/>
    </source>
</evidence>
<dbReference type="CDD" id="cd00198">
    <property type="entry name" value="vWFA"/>
    <property type="match status" value="1"/>
</dbReference>
<dbReference type="Gene3D" id="2.60.40.3670">
    <property type="match status" value="1"/>
</dbReference>
<feature type="compositionally biased region" description="Basic residues" evidence="1">
    <location>
        <begin position="412"/>
        <end position="424"/>
    </location>
</feature>
<dbReference type="AlphaFoldDB" id="A0A0N9HS49"/>
<dbReference type="Pfam" id="PF18571">
    <property type="entry name" value="VWA_3_C"/>
    <property type="match status" value="1"/>
</dbReference>
<feature type="domain" description="VWFA" evidence="2">
    <location>
        <begin position="42"/>
        <end position="222"/>
    </location>
</feature>
<dbReference type="Gene3D" id="1.20.120.1690">
    <property type="match status" value="1"/>
</dbReference>
<evidence type="ECO:0000256" key="1">
    <source>
        <dbReference type="SAM" id="MobiDB-lite"/>
    </source>
</evidence>
<feature type="region of interest" description="Disordered" evidence="1">
    <location>
        <begin position="412"/>
        <end position="451"/>
    </location>
</feature>
<dbReference type="Proteomes" id="UP000063699">
    <property type="component" value="Chromosome"/>
</dbReference>
<dbReference type="STRING" id="860235.AOZ06_26890"/>
<reference evidence="3 4" key="1">
    <citation type="submission" date="2015-07" db="EMBL/GenBank/DDBJ databases">
        <title>Genome sequencing of Kibdelosporangium phytohabitans.</title>
        <authorList>
            <person name="Qin S."/>
            <person name="Xing K."/>
        </authorList>
    </citation>
    <scope>NUCLEOTIDE SEQUENCE [LARGE SCALE GENOMIC DNA]</scope>
    <source>
        <strain evidence="3 4">KLBMP1111</strain>
    </source>
</reference>